<reference evidence="11" key="1">
    <citation type="submission" date="2019-10" db="EMBL/GenBank/DDBJ databases">
        <title>Lacipirellula parvula gen. nov., sp. nov., representing a lineage of planctomycetes widespread in freshwater anoxic habitats, and description of the family Lacipirellulaceae.</title>
        <authorList>
            <person name="Dedysh S.N."/>
            <person name="Kulichevskaya I.S."/>
            <person name="Beletsky A.V."/>
            <person name="Rakitin A.L."/>
            <person name="Mardanov A.V."/>
            <person name="Ivanova A.A."/>
            <person name="Saltykova V.X."/>
            <person name="Rijpstra W.I.C."/>
            <person name="Sinninghe Damste J.S."/>
            <person name="Ravin N.V."/>
        </authorList>
    </citation>
    <scope>NUCLEOTIDE SEQUENCE [LARGE SCALE GENOMIC DNA]</scope>
    <source>
        <strain evidence="11">PX69</strain>
    </source>
</reference>
<keyword evidence="8" id="KW-0547">Nucleotide-binding</keyword>
<keyword evidence="8" id="KW-0479">Metal-binding</keyword>
<feature type="domain" description="P-type ATPase A" evidence="9">
    <location>
        <begin position="133"/>
        <end position="230"/>
    </location>
</feature>
<dbReference type="Gene3D" id="3.40.50.1000">
    <property type="entry name" value="HAD superfamily/HAD-like"/>
    <property type="match status" value="1"/>
</dbReference>
<dbReference type="Gene3D" id="3.40.1110.10">
    <property type="entry name" value="Calcium-transporting ATPase, cytoplasmic domain N"/>
    <property type="match status" value="1"/>
</dbReference>
<organism evidence="10 11">
    <name type="scientific">Lacipirellula parvula</name>
    <dbReference type="NCBI Taxonomy" id="2650471"/>
    <lineage>
        <taxon>Bacteria</taxon>
        <taxon>Pseudomonadati</taxon>
        <taxon>Planctomycetota</taxon>
        <taxon>Planctomycetia</taxon>
        <taxon>Pirellulales</taxon>
        <taxon>Lacipirellulaceae</taxon>
        <taxon>Lacipirellula</taxon>
    </lineage>
</organism>
<evidence type="ECO:0000256" key="2">
    <source>
        <dbReference type="ARBA" id="ARBA00006024"/>
    </source>
</evidence>
<feature type="transmembrane region" description="Helical" evidence="8">
    <location>
        <begin position="572"/>
        <end position="593"/>
    </location>
</feature>
<evidence type="ECO:0000259" key="9">
    <source>
        <dbReference type="Pfam" id="PF00122"/>
    </source>
</evidence>
<dbReference type="GO" id="GO:0005524">
    <property type="term" value="F:ATP binding"/>
    <property type="evidence" value="ECO:0007669"/>
    <property type="project" value="UniProtKB-UniRule"/>
</dbReference>
<evidence type="ECO:0000256" key="4">
    <source>
        <dbReference type="ARBA" id="ARBA00022989"/>
    </source>
</evidence>
<feature type="transmembrane region" description="Helical" evidence="8">
    <location>
        <begin position="21"/>
        <end position="44"/>
    </location>
</feature>
<feature type="transmembrane region" description="Helical" evidence="8">
    <location>
        <begin position="82"/>
        <end position="107"/>
    </location>
</feature>
<dbReference type="SUPFAM" id="SSF56784">
    <property type="entry name" value="HAD-like"/>
    <property type="match status" value="1"/>
</dbReference>
<dbReference type="Proteomes" id="UP000326837">
    <property type="component" value="Chromosome"/>
</dbReference>
<dbReference type="EC" id="7.2.2.12" evidence="6"/>
<keyword evidence="4 8" id="KW-1133">Transmembrane helix</keyword>
<dbReference type="NCBIfam" id="TIGR01494">
    <property type="entry name" value="ATPase_P-type"/>
    <property type="match status" value="1"/>
</dbReference>
<dbReference type="GO" id="GO:0016463">
    <property type="term" value="F:P-type zinc transporter activity"/>
    <property type="evidence" value="ECO:0007669"/>
    <property type="project" value="UniProtKB-EC"/>
</dbReference>
<dbReference type="GO" id="GO:0015086">
    <property type="term" value="F:cadmium ion transmembrane transporter activity"/>
    <property type="evidence" value="ECO:0007669"/>
    <property type="project" value="TreeGrafter"/>
</dbReference>
<feature type="transmembrane region" description="Helical" evidence="8">
    <location>
        <begin position="50"/>
        <end position="70"/>
    </location>
</feature>
<dbReference type="Pfam" id="PF00702">
    <property type="entry name" value="Hydrolase"/>
    <property type="match status" value="1"/>
</dbReference>
<dbReference type="SUPFAM" id="SSF81665">
    <property type="entry name" value="Calcium ATPase, transmembrane domain M"/>
    <property type="match status" value="1"/>
</dbReference>
<evidence type="ECO:0000256" key="3">
    <source>
        <dbReference type="ARBA" id="ARBA00022692"/>
    </source>
</evidence>
<dbReference type="AlphaFoldDB" id="A0A5K7XGK0"/>
<feature type="transmembrane region" description="Helical" evidence="8">
    <location>
        <begin position="247"/>
        <end position="266"/>
    </location>
</feature>
<dbReference type="InterPro" id="IPR023298">
    <property type="entry name" value="ATPase_P-typ_TM_dom_sf"/>
</dbReference>
<dbReference type="EMBL" id="AP021861">
    <property type="protein sequence ID" value="BBO33416.1"/>
    <property type="molecule type" value="Genomic_DNA"/>
</dbReference>
<dbReference type="Gene3D" id="2.70.150.10">
    <property type="entry name" value="Calcium-transporting ATPase, cytoplasmic transduction domain A"/>
    <property type="match status" value="1"/>
</dbReference>
<dbReference type="PRINTS" id="PR00119">
    <property type="entry name" value="CATATPASE"/>
</dbReference>
<dbReference type="InterPro" id="IPR059000">
    <property type="entry name" value="ATPase_P-type_domA"/>
</dbReference>
<keyword evidence="5 8" id="KW-0472">Membrane</keyword>
<dbReference type="PANTHER" id="PTHR48085:SF5">
    <property type="entry name" value="CADMIUM_ZINC-TRANSPORTING ATPASE HMA4-RELATED"/>
    <property type="match status" value="1"/>
</dbReference>
<dbReference type="PROSITE" id="PS00154">
    <property type="entry name" value="ATPASE_E1_E2"/>
    <property type="match status" value="1"/>
</dbReference>
<dbReference type="PANTHER" id="PTHR48085">
    <property type="entry name" value="CADMIUM/ZINC-TRANSPORTING ATPASE HMA2-RELATED"/>
    <property type="match status" value="1"/>
</dbReference>
<dbReference type="InterPro" id="IPR027256">
    <property type="entry name" value="P-typ_ATPase_IB"/>
</dbReference>
<dbReference type="SUPFAM" id="SSF81653">
    <property type="entry name" value="Calcium ATPase, transduction domain A"/>
    <property type="match status" value="1"/>
</dbReference>
<accession>A0A5K7XGK0</accession>
<feature type="transmembrane region" description="Helical" evidence="8">
    <location>
        <begin position="272"/>
        <end position="298"/>
    </location>
</feature>
<keyword evidence="10" id="KW-0378">Hydrolase</keyword>
<comment type="subcellular location">
    <subcellularLocation>
        <location evidence="8">Cell membrane</location>
    </subcellularLocation>
    <subcellularLocation>
        <location evidence="1">Membrane</location>
    </subcellularLocation>
</comment>
<evidence type="ECO:0000256" key="6">
    <source>
        <dbReference type="ARBA" id="ARBA00039097"/>
    </source>
</evidence>
<keyword evidence="11" id="KW-1185">Reference proteome</keyword>
<dbReference type="InterPro" id="IPR008250">
    <property type="entry name" value="ATPase_P-typ_transduc_dom_A_sf"/>
</dbReference>
<comment type="similarity">
    <text evidence="2 8">Belongs to the cation transport ATPase (P-type) (TC 3.A.3) family. Type IB subfamily.</text>
</comment>
<dbReference type="InterPro" id="IPR023299">
    <property type="entry name" value="ATPase_P-typ_cyto_dom_N"/>
</dbReference>
<dbReference type="GO" id="GO:0016887">
    <property type="term" value="F:ATP hydrolysis activity"/>
    <property type="evidence" value="ECO:0007669"/>
    <property type="project" value="InterPro"/>
</dbReference>
<evidence type="ECO:0000313" key="10">
    <source>
        <dbReference type="EMBL" id="BBO33416.1"/>
    </source>
</evidence>
<keyword evidence="3 8" id="KW-0812">Transmembrane</keyword>
<name>A0A5K7XGK0_9BACT</name>
<evidence type="ECO:0000256" key="5">
    <source>
        <dbReference type="ARBA" id="ARBA00023136"/>
    </source>
</evidence>
<dbReference type="InterPro" id="IPR051014">
    <property type="entry name" value="Cation_Transport_ATPase_IB"/>
</dbReference>
<dbReference type="GO" id="GO:0046872">
    <property type="term" value="F:metal ion binding"/>
    <property type="evidence" value="ECO:0007669"/>
    <property type="project" value="UniProtKB-KW"/>
</dbReference>
<dbReference type="InterPro" id="IPR018303">
    <property type="entry name" value="ATPase_P-typ_P_site"/>
</dbReference>
<dbReference type="GO" id="GO:0005886">
    <property type="term" value="C:plasma membrane"/>
    <property type="evidence" value="ECO:0007669"/>
    <property type="project" value="UniProtKB-SubCell"/>
</dbReference>
<dbReference type="InterPro" id="IPR001757">
    <property type="entry name" value="P_typ_ATPase"/>
</dbReference>
<keyword evidence="8" id="KW-0067">ATP-binding</keyword>
<dbReference type="NCBIfam" id="TIGR01525">
    <property type="entry name" value="ATPase-IB_hvy"/>
    <property type="match status" value="1"/>
</dbReference>
<dbReference type="Pfam" id="PF00122">
    <property type="entry name" value="E1-E2_ATPase"/>
    <property type="match status" value="1"/>
</dbReference>
<dbReference type="KEGG" id="lpav:PLANPX_3028"/>
<dbReference type="NCBIfam" id="TIGR01512">
    <property type="entry name" value="ATPase-IB2_Cd"/>
    <property type="match status" value="1"/>
</dbReference>
<sequence>METPTPEGRLSKLREFWTNRQMVIIACVALAGIAVHLILCYVIHSGSPSYQIPLWVVLVFGGIPLVYELLKKLAKREFGSDLLAGISIVTAAVLGEYLAGALVVLMLSGGEALESYAVRSASSVLRALAQRIPSIGHRSQGGQVVDVSLSEVAVGDTLVIFPHDICPVDGVVTEGRGVMDESFLTGEPFQMSKTPGSEVISGAINGEFALTIRATRPAADSRYAKIMQVMRSAEQNRPRMRRLGDSLGAFYTPLAVLIALGAWGVSGQSSRFLAVLVVATPCPLLIAIPVAIIGAISLCARRGIIIKNPVVLETIATCRTAIFDKTGTLTYGRPRLTDQIVVSGADAVHILGLVASLERYSKHPLASAILKSATEAGVTLQEVAEISEPPGQGILGTVAGHTVRIASRGALAKFPVAGSDQIPSHAGGLECFVVIDDRYAAAYRFRDEPRTEGVSFIKHLNSRHGFKRLLIVSGDRESEVRYLAEQIGISEIYAQKTPEEKVTIVRAETAKARTLYVGDGINDAPALMSSTVGVAIGQNSDITTESAGVVIMDSSLEKVDEFMHISRRMRRIVLQSAIGGMVLSVVGMALASGGLLSPVAGAVCQEVIDVFAVFNALRAAIRPKELSDFGDATT</sequence>
<dbReference type="InterPro" id="IPR036412">
    <property type="entry name" value="HAD-like_sf"/>
</dbReference>
<proteinExistence type="inferred from homology"/>
<dbReference type="InterPro" id="IPR023214">
    <property type="entry name" value="HAD_sf"/>
</dbReference>
<keyword evidence="8" id="KW-1003">Cell membrane</keyword>
<evidence type="ECO:0000256" key="8">
    <source>
        <dbReference type="RuleBase" id="RU362081"/>
    </source>
</evidence>
<evidence type="ECO:0000313" key="11">
    <source>
        <dbReference type="Proteomes" id="UP000326837"/>
    </source>
</evidence>
<protein>
    <recommendedName>
        <fullName evidence="6">P-type Zn(2+) transporter</fullName>
        <ecNumber evidence="6">7.2.2.12</ecNumber>
    </recommendedName>
</protein>
<comment type="catalytic activity">
    <reaction evidence="7">
        <text>Zn(2+)(in) + ATP + H2O = Zn(2+)(out) + ADP + phosphate + H(+)</text>
        <dbReference type="Rhea" id="RHEA:20621"/>
        <dbReference type="ChEBI" id="CHEBI:15377"/>
        <dbReference type="ChEBI" id="CHEBI:15378"/>
        <dbReference type="ChEBI" id="CHEBI:29105"/>
        <dbReference type="ChEBI" id="CHEBI:30616"/>
        <dbReference type="ChEBI" id="CHEBI:43474"/>
        <dbReference type="ChEBI" id="CHEBI:456216"/>
        <dbReference type="EC" id="7.2.2.12"/>
    </reaction>
</comment>
<evidence type="ECO:0000256" key="7">
    <source>
        <dbReference type="ARBA" id="ARBA00047308"/>
    </source>
</evidence>
<gene>
    <name evidence="10" type="ORF">PLANPX_3028</name>
</gene>
<evidence type="ECO:0000256" key="1">
    <source>
        <dbReference type="ARBA" id="ARBA00004370"/>
    </source>
</evidence>